<evidence type="ECO:0000313" key="2">
    <source>
        <dbReference type="Proteomes" id="UP001598138"/>
    </source>
</evidence>
<dbReference type="Pfam" id="PF13715">
    <property type="entry name" value="CarbopepD_reg_2"/>
    <property type="match status" value="1"/>
</dbReference>
<reference evidence="1 2" key="1">
    <citation type="submission" date="2024-03" db="EMBL/GenBank/DDBJ databases">
        <title>Aquirufa genome sequencing.</title>
        <authorList>
            <person name="Pitt A."/>
            <person name="Hahn M.W."/>
        </authorList>
    </citation>
    <scope>NUCLEOTIDE SEQUENCE [LARGE SCALE GENOMIC DNA]</scope>
    <source>
        <strain evidence="1 2">OSTEICH-129V</strain>
    </source>
</reference>
<proteinExistence type="predicted"/>
<dbReference type="Proteomes" id="UP001598138">
    <property type="component" value="Unassembled WGS sequence"/>
</dbReference>
<dbReference type="InterPro" id="IPR008969">
    <property type="entry name" value="CarboxyPept-like_regulatory"/>
</dbReference>
<name>A0ABW6DCQ9_9BACT</name>
<protein>
    <submittedName>
        <fullName evidence="1">DUF5686 family protein</fullName>
    </submittedName>
</protein>
<comment type="caution">
    <text evidence="1">The sequence shown here is derived from an EMBL/GenBank/DDBJ whole genome shotgun (WGS) entry which is preliminary data.</text>
</comment>
<dbReference type="EMBL" id="JBBKXZ010000003">
    <property type="protein sequence ID" value="MFD3394692.1"/>
    <property type="molecule type" value="Genomic_DNA"/>
</dbReference>
<dbReference type="SUPFAM" id="SSF49464">
    <property type="entry name" value="Carboxypeptidase regulatory domain-like"/>
    <property type="match status" value="1"/>
</dbReference>
<organism evidence="1 2">
    <name type="scientific">Aquirufa avitistagni</name>
    <dbReference type="NCBI Taxonomy" id="3104728"/>
    <lineage>
        <taxon>Bacteria</taxon>
        <taxon>Pseudomonadati</taxon>
        <taxon>Bacteroidota</taxon>
        <taxon>Cytophagia</taxon>
        <taxon>Cytophagales</taxon>
        <taxon>Flectobacillaceae</taxon>
        <taxon>Aquirufa</taxon>
    </lineage>
</organism>
<dbReference type="Gene3D" id="2.60.40.1120">
    <property type="entry name" value="Carboxypeptidase-like, regulatory domain"/>
    <property type="match status" value="1"/>
</dbReference>
<accession>A0ABW6DCQ9</accession>
<dbReference type="Gene3D" id="2.50.20.10">
    <property type="entry name" value="Lipoprotein localisation LolA/LolB/LppX"/>
    <property type="match status" value="1"/>
</dbReference>
<dbReference type="InterPro" id="IPR043741">
    <property type="entry name" value="DUF5686"/>
</dbReference>
<keyword evidence="2" id="KW-1185">Reference proteome</keyword>
<dbReference type="Pfam" id="PF18939">
    <property type="entry name" value="DUF5686"/>
    <property type="match status" value="1"/>
</dbReference>
<evidence type="ECO:0000313" key="1">
    <source>
        <dbReference type="EMBL" id="MFD3394692.1"/>
    </source>
</evidence>
<dbReference type="RefSeq" id="WP_377983573.1">
    <property type="nucleotide sequence ID" value="NZ_JBBKXZ010000003.1"/>
</dbReference>
<gene>
    <name evidence="1" type="ORF">U0R10_08665</name>
</gene>
<sequence>MQAQAQYSYKGLVTDAETGDPIPFASVGLKGVNSGGTTNFQGFYSFQSKVASDSLFVSMVGYTRRTKSVDKSPGMHEVDFQVKPSSADLSEVKVYSGENPAFRILRAIQANKSRNDRIQMAAYEYDSYAKMELDVDNISEQFKGKKVMQDIASSIKKFEQQAGEDGKLLIPTYITETVSKFYYLESPRRRREHILKTNIKGVGMGEGGLISQLVGGNLVTNYNFYQNFISFFGKDFASPIGEQWKQTYTYYLLDTVQVEGRTCYQIEFEPKNPADLTYTGQMWIDTTQFALTQIDATVGKAANLNFIEKVKISQELEQTETGVWLPARTRFLIDLEEISKGSAGMLLKMYISNKNFVINKPHPLPFYDRTSEVATNARDANPEYWKNARHESLSRQDLLAFSMIDSVKSVPIVRTYVEIADVVLGGHRTFKDMDVGPYISGLAINQIEGARVRLGFRTNALFDSSWIFRGHASFGTKDLIPKYSGEVNYLFSKSKWTVAGIKHSYELERVGLTPDLIGDNKLFYAFTRWGSFSGAFFRRDSEAFFSTEFIRGFRLTGSMNMRSFDPLFRFQYRLQPELGMDSPVQDHYNDTFFTFEARFAKNETFILNGNEKVTLATRRIPVLTFRYQQGLKGVLGGDFNYHRFTLKAYQTFRLGKYGRSDYTLLAGYTPSNLPAPLLFPHLGNETFMFVRSAFSTMNYFEFVSDRFASLQFNHNFEGLFFNRIPLIKKLKWRFIVSTNVLYGSQRTSNRALMQEVNQPMDSRYLDRYDFDSLDPKIPFVEVGYGIDNIFKLFRLQAFHRLSYLDHGNPDLFRLMGSINFHF</sequence>